<protein>
    <recommendedName>
        <fullName evidence="11">Manganese transport regulator</fullName>
    </recommendedName>
</protein>
<dbReference type="InterPro" id="IPR007167">
    <property type="entry name" value="Fe-transptr_FeoA-like"/>
</dbReference>
<comment type="similarity">
    <text evidence="2">Belongs to the DtxR/MntR family.</text>
</comment>
<comment type="subunit">
    <text evidence="3">Homodimer.</text>
</comment>
<dbReference type="EMBL" id="JBHSTP010000001">
    <property type="protein sequence ID" value="MFC6355713.1"/>
    <property type="molecule type" value="Genomic_DNA"/>
</dbReference>
<keyword evidence="6" id="KW-0805">Transcription regulation</keyword>
<comment type="subcellular location">
    <subcellularLocation>
        <location evidence="1">Cytoplasm</location>
    </subcellularLocation>
</comment>
<dbReference type="PANTHER" id="PTHR33238:SF11">
    <property type="entry name" value="TRANSCRIPTIONAL REGULATOR MNTR"/>
    <property type="match status" value="1"/>
</dbReference>
<name>A0ABW1VD83_9MICO</name>
<feature type="region of interest" description="Disordered" evidence="12">
    <location>
        <begin position="124"/>
        <end position="149"/>
    </location>
</feature>
<dbReference type="InterPro" id="IPR038157">
    <property type="entry name" value="FeoA_core_dom"/>
</dbReference>
<keyword evidence="15" id="KW-1185">Reference proteome</keyword>
<proteinExistence type="inferred from homology"/>
<dbReference type="Proteomes" id="UP001596306">
    <property type="component" value="Unassembled WGS sequence"/>
</dbReference>
<keyword evidence="7" id="KW-0238">DNA-binding</keyword>
<dbReference type="PANTHER" id="PTHR33238">
    <property type="entry name" value="IRON (METAL) DEPENDENT REPRESSOR, DTXR FAMILY"/>
    <property type="match status" value="1"/>
</dbReference>
<dbReference type="InterPro" id="IPR050536">
    <property type="entry name" value="DtxR_MntR_Metal-Reg"/>
</dbReference>
<reference evidence="15" key="1">
    <citation type="journal article" date="2019" name="Int. J. Syst. Evol. Microbiol.">
        <title>The Global Catalogue of Microorganisms (GCM) 10K type strain sequencing project: providing services to taxonomists for standard genome sequencing and annotation.</title>
        <authorList>
            <consortium name="The Broad Institute Genomics Platform"/>
            <consortium name="The Broad Institute Genome Sequencing Center for Infectious Disease"/>
            <person name="Wu L."/>
            <person name="Ma J."/>
        </authorList>
    </citation>
    <scope>NUCLEOTIDE SEQUENCE [LARGE SCALE GENOMIC DNA]</scope>
    <source>
        <strain evidence="15">CCUG 43304</strain>
    </source>
</reference>
<dbReference type="Pfam" id="PF02742">
    <property type="entry name" value="Fe_dep_repr_C"/>
    <property type="match status" value="1"/>
</dbReference>
<dbReference type="PROSITE" id="PS50944">
    <property type="entry name" value="HTH_DTXR"/>
    <property type="match status" value="1"/>
</dbReference>
<dbReference type="SUPFAM" id="SSF47979">
    <property type="entry name" value="Iron-dependent repressor protein, dimerization domain"/>
    <property type="match status" value="1"/>
</dbReference>
<evidence type="ECO:0000259" key="13">
    <source>
        <dbReference type="PROSITE" id="PS50944"/>
    </source>
</evidence>
<evidence type="ECO:0000256" key="12">
    <source>
        <dbReference type="SAM" id="MobiDB-lite"/>
    </source>
</evidence>
<evidence type="ECO:0000256" key="7">
    <source>
        <dbReference type="ARBA" id="ARBA00023125"/>
    </source>
</evidence>
<feature type="domain" description="HTH dtxR-type" evidence="13">
    <location>
        <begin position="1"/>
        <end position="68"/>
    </location>
</feature>
<evidence type="ECO:0000256" key="11">
    <source>
        <dbReference type="ARBA" id="ARBA00032593"/>
    </source>
</evidence>
<dbReference type="InterPro" id="IPR022687">
    <property type="entry name" value="HTH_DTXR"/>
</dbReference>
<dbReference type="InterPro" id="IPR036388">
    <property type="entry name" value="WH-like_DNA-bd_sf"/>
</dbReference>
<evidence type="ECO:0000313" key="14">
    <source>
        <dbReference type="EMBL" id="MFC6355713.1"/>
    </source>
</evidence>
<accession>A0ABW1VD83</accession>
<keyword evidence="10" id="KW-0464">Manganese</keyword>
<gene>
    <name evidence="14" type="ORF">ACFQB0_06290</name>
</gene>
<evidence type="ECO:0000256" key="6">
    <source>
        <dbReference type="ARBA" id="ARBA00023015"/>
    </source>
</evidence>
<evidence type="ECO:0000256" key="2">
    <source>
        <dbReference type="ARBA" id="ARBA00007871"/>
    </source>
</evidence>
<comment type="caution">
    <text evidence="14">The sequence shown here is derived from an EMBL/GenBank/DDBJ whole genome shotgun (WGS) entry which is preliminary data.</text>
</comment>
<dbReference type="SMART" id="SM00529">
    <property type="entry name" value="HTH_DTXR"/>
    <property type="match status" value="1"/>
</dbReference>
<evidence type="ECO:0000256" key="8">
    <source>
        <dbReference type="ARBA" id="ARBA00023159"/>
    </source>
</evidence>
<dbReference type="InterPro" id="IPR036390">
    <property type="entry name" value="WH_DNA-bd_sf"/>
</dbReference>
<dbReference type="Gene3D" id="2.30.30.90">
    <property type="match status" value="1"/>
</dbReference>
<dbReference type="InterPro" id="IPR001367">
    <property type="entry name" value="Fe_dep_repressor"/>
</dbReference>
<keyword evidence="4" id="KW-0963">Cytoplasm</keyword>
<dbReference type="Pfam" id="PF04023">
    <property type="entry name" value="FeoA"/>
    <property type="match status" value="1"/>
</dbReference>
<keyword evidence="8" id="KW-0010">Activator</keyword>
<evidence type="ECO:0000313" key="15">
    <source>
        <dbReference type="Proteomes" id="UP001596306"/>
    </source>
</evidence>
<dbReference type="InterPro" id="IPR022689">
    <property type="entry name" value="Iron_dep_repressor"/>
</dbReference>
<sequence>MPRPQISTMAEDYLQVIWKAREWSDRPIATNEIAATLGVTASSVSGNLKKLARDRLIEYEPYGRIDLSDTGRAIAIEVVRRHRLIETYLVQRLGFAWDEVHEEADLLEHAVSDRVLDRIDEVLGRPDRDPHGDAIPRSDGTVERSSARRVSDVEPERFGTIVRISDREPELLRYLDERGIRVGTNLQVRFRFEAAGSLSISASNDDQSDSVVLELPMVAADAMWMSLEPQDGRG</sequence>
<dbReference type="Gene3D" id="1.10.10.10">
    <property type="entry name" value="Winged helix-like DNA-binding domain superfamily/Winged helix DNA-binding domain"/>
    <property type="match status" value="1"/>
</dbReference>
<evidence type="ECO:0000256" key="5">
    <source>
        <dbReference type="ARBA" id="ARBA00022491"/>
    </source>
</evidence>
<evidence type="ECO:0000256" key="3">
    <source>
        <dbReference type="ARBA" id="ARBA00011738"/>
    </source>
</evidence>
<evidence type="ECO:0000256" key="4">
    <source>
        <dbReference type="ARBA" id="ARBA00022490"/>
    </source>
</evidence>
<dbReference type="RefSeq" id="WP_386728901.1">
    <property type="nucleotide sequence ID" value="NZ_JBHSTP010000001.1"/>
</dbReference>
<evidence type="ECO:0000256" key="1">
    <source>
        <dbReference type="ARBA" id="ARBA00004496"/>
    </source>
</evidence>
<keyword evidence="9" id="KW-0804">Transcription</keyword>
<dbReference type="Pfam" id="PF01325">
    <property type="entry name" value="Fe_dep_repress"/>
    <property type="match status" value="1"/>
</dbReference>
<keyword evidence="5" id="KW-0678">Repressor</keyword>
<dbReference type="InterPro" id="IPR036421">
    <property type="entry name" value="Fe_dep_repressor_sf"/>
</dbReference>
<dbReference type="Gene3D" id="1.10.60.10">
    <property type="entry name" value="Iron dependent repressor, metal binding and dimerisation domain"/>
    <property type="match status" value="1"/>
</dbReference>
<dbReference type="SUPFAM" id="SSF46785">
    <property type="entry name" value="Winged helix' DNA-binding domain"/>
    <property type="match status" value="1"/>
</dbReference>
<evidence type="ECO:0000256" key="9">
    <source>
        <dbReference type="ARBA" id="ARBA00023163"/>
    </source>
</evidence>
<evidence type="ECO:0000256" key="10">
    <source>
        <dbReference type="ARBA" id="ARBA00023211"/>
    </source>
</evidence>
<organism evidence="14 15">
    <name type="scientific">Luethyella okanaganae</name>
    <dbReference type="NCBI Taxonomy" id="69372"/>
    <lineage>
        <taxon>Bacteria</taxon>
        <taxon>Bacillati</taxon>
        <taxon>Actinomycetota</taxon>
        <taxon>Actinomycetes</taxon>
        <taxon>Micrococcales</taxon>
        <taxon>Microbacteriaceae</taxon>
        <taxon>Luethyella</taxon>
    </lineage>
</organism>